<evidence type="ECO:0000256" key="6">
    <source>
        <dbReference type="ARBA" id="ARBA00022898"/>
    </source>
</evidence>
<keyword evidence="6" id="KW-0663">Pyridoxal phosphate</keyword>
<dbReference type="PROSITE" id="PS00105">
    <property type="entry name" value="AA_TRANSFER_CLASS_1"/>
    <property type="match status" value="1"/>
</dbReference>
<dbReference type="GO" id="GO:0030170">
    <property type="term" value="F:pyridoxal phosphate binding"/>
    <property type="evidence" value="ECO:0007669"/>
    <property type="project" value="InterPro"/>
</dbReference>
<keyword evidence="12" id="KW-1185">Reference proteome</keyword>
<dbReference type="InterPro" id="IPR004838">
    <property type="entry name" value="NHTrfase_class1_PyrdxlP-BS"/>
</dbReference>
<evidence type="ECO:0000256" key="5">
    <source>
        <dbReference type="ARBA" id="ARBA00022573"/>
    </source>
</evidence>
<sequence>MAGGSNSACVRPGTGTALQRAFAVTFEPLLHGGNLNGAIARYGGAVAEWLDLSTGISPCSWPVPPLPEAVWQRLPEQGDDLVDAAAAYYACPPERILPVPGSQHAISRLPRLWQAAEVALPYWGYQEHHRAWRRAGHQCLLYRSQRELLALLERPDLRYVVVINPNNPTTERRDPDDLLSLAETLHRRGGRLLVDEAFIDLAPHCSLASRSHPALVVLRSLGKFFGLAGLRLGFVLGDEIDLAALAMATDPWAVSHPARWVGASALRDAAWQAGQRERLTSLSLRWLQTLRSVLPGLDWSSAGLFQSAPLGARSAETLWDAGARRHLLLRVVGPQSGEAVLRVGLPRERDLEDAARRLRRAAGAAGISGVGD</sequence>
<comment type="cofactor">
    <cofactor evidence="1">
        <name>pyridoxal 5'-phosphate</name>
        <dbReference type="ChEBI" id="CHEBI:597326"/>
    </cofactor>
</comment>
<comment type="pathway">
    <text evidence="3">Cofactor biosynthesis; adenosylcobalamin biosynthesis.</text>
</comment>
<keyword evidence="7 11" id="KW-0456">Lyase</keyword>
<dbReference type="InterPro" id="IPR015422">
    <property type="entry name" value="PyrdxlP-dep_Trfase_small"/>
</dbReference>
<dbReference type="Gene3D" id="3.40.640.10">
    <property type="entry name" value="Type I PLP-dependent aspartate aminotransferase-like (Major domain)"/>
    <property type="match status" value="1"/>
</dbReference>
<dbReference type="GO" id="GO:0048472">
    <property type="term" value="F:threonine-phosphate decarboxylase activity"/>
    <property type="evidence" value="ECO:0007669"/>
    <property type="project" value="UniProtKB-EC"/>
</dbReference>
<evidence type="ECO:0000256" key="7">
    <source>
        <dbReference type="ARBA" id="ARBA00023239"/>
    </source>
</evidence>
<evidence type="ECO:0000256" key="2">
    <source>
        <dbReference type="ARBA" id="ARBA00003444"/>
    </source>
</evidence>
<accession>A0A5C9A144</accession>
<comment type="catalytic activity">
    <reaction evidence="9">
        <text>O-phospho-L-threonine + H(+) = (R)-1-aminopropan-2-yl phosphate + CO2</text>
        <dbReference type="Rhea" id="RHEA:11492"/>
        <dbReference type="ChEBI" id="CHEBI:15378"/>
        <dbReference type="ChEBI" id="CHEBI:16526"/>
        <dbReference type="ChEBI" id="CHEBI:58563"/>
        <dbReference type="ChEBI" id="CHEBI:58675"/>
        <dbReference type="EC" id="4.1.1.81"/>
    </reaction>
</comment>
<dbReference type="CDD" id="cd00609">
    <property type="entry name" value="AAT_like"/>
    <property type="match status" value="1"/>
</dbReference>
<dbReference type="SUPFAM" id="SSF53383">
    <property type="entry name" value="PLP-dependent transferases"/>
    <property type="match status" value="1"/>
</dbReference>
<organism evidence="11 12">
    <name type="scientific">Parahaliea aestuarii</name>
    <dbReference type="NCBI Taxonomy" id="1852021"/>
    <lineage>
        <taxon>Bacteria</taxon>
        <taxon>Pseudomonadati</taxon>
        <taxon>Pseudomonadota</taxon>
        <taxon>Gammaproteobacteria</taxon>
        <taxon>Cellvibrionales</taxon>
        <taxon>Halieaceae</taxon>
        <taxon>Parahaliea</taxon>
    </lineage>
</organism>
<evidence type="ECO:0000256" key="3">
    <source>
        <dbReference type="ARBA" id="ARBA00004953"/>
    </source>
</evidence>
<dbReference type="UniPathway" id="UPA00148"/>
<protein>
    <recommendedName>
        <fullName evidence="4">threonine-phosphate decarboxylase</fullName>
        <ecNumber evidence="4">4.1.1.81</ecNumber>
    </recommendedName>
    <alternativeName>
        <fullName evidence="8">L-threonine-O-3-phosphate decarboxylase</fullName>
    </alternativeName>
</protein>
<keyword evidence="5" id="KW-0169">Cobalamin biosynthesis</keyword>
<feature type="domain" description="Aminotransferase class I/classII large" evidence="10">
    <location>
        <begin position="81"/>
        <end position="357"/>
    </location>
</feature>
<dbReference type="AlphaFoldDB" id="A0A5C9A144"/>
<dbReference type="NCBIfam" id="TIGR01140">
    <property type="entry name" value="L_thr_O3P_dcar"/>
    <property type="match status" value="1"/>
</dbReference>
<dbReference type="Gene3D" id="3.90.1150.10">
    <property type="entry name" value="Aspartate Aminotransferase, domain 1"/>
    <property type="match status" value="1"/>
</dbReference>
<dbReference type="InterPro" id="IPR005860">
    <property type="entry name" value="CobD"/>
</dbReference>
<gene>
    <name evidence="11" type="ORF">FVW59_01375</name>
</gene>
<dbReference type="PANTHER" id="PTHR42885">
    <property type="entry name" value="HISTIDINOL-PHOSPHATE AMINOTRANSFERASE-RELATED"/>
    <property type="match status" value="1"/>
</dbReference>
<evidence type="ECO:0000313" key="12">
    <source>
        <dbReference type="Proteomes" id="UP000321933"/>
    </source>
</evidence>
<proteinExistence type="predicted"/>
<evidence type="ECO:0000256" key="1">
    <source>
        <dbReference type="ARBA" id="ARBA00001933"/>
    </source>
</evidence>
<dbReference type="Proteomes" id="UP000321933">
    <property type="component" value="Unassembled WGS sequence"/>
</dbReference>
<name>A0A5C9A144_9GAMM</name>
<dbReference type="OrthoDB" id="9799304at2"/>
<dbReference type="GO" id="GO:0009236">
    <property type="term" value="P:cobalamin biosynthetic process"/>
    <property type="evidence" value="ECO:0007669"/>
    <property type="project" value="UniProtKB-UniPathway"/>
</dbReference>
<evidence type="ECO:0000256" key="4">
    <source>
        <dbReference type="ARBA" id="ARBA00012285"/>
    </source>
</evidence>
<evidence type="ECO:0000256" key="8">
    <source>
        <dbReference type="ARBA" id="ARBA00029996"/>
    </source>
</evidence>
<dbReference type="EMBL" id="VRYZ01000001">
    <property type="protein sequence ID" value="TXS94595.1"/>
    <property type="molecule type" value="Genomic_DNA"/>
</dbReference>
<evidence type="ECO:0000256" key="9">
    <source>
        <dbReference type="ARBA" id="ARBA00048531"/>
    </source>
</evidence>
<comment type="caution">
    <text evidence="11">The sequence shown here is derived from an EMBL/GenBank/DDBJ whole genome shotgun (WGS) entry which is preliminary data.</text>
</comment>
<dbReference type="InterPro" id="IPR015421">
    <property type="entry name" value="PyrdxlP-dep_Trfase_major"/>
</dbReference>
<evidence type="ECO:0000313" key="11">
    <source>
        <dbReference type="EMBL" id="TXS94595.1"/>
    </source>
</evidence>
<comment type="function">
    <text evidence="2">Decarboxylates L-threonine-O-3-phosphate to yield (R)-1-amino-2-propanol O-2-phosphate, the precursor for the linkage between the nucleotide loop and the corrin ring in cobalamin.</text>
</comment>
<dbReference type="PANTHER" id="PTHR42885:SF1">
    <property type="entry name" value="THREONINE-PHOSPHATE DECARBOXYLASE"/>
    <property type="match status" value="1"/>
</dbReference>
<reference evidence="11 12" key="1">
    <citation type="submission" date="2019-08" db="EMBL/GenBank/DDBJ databases">
        <title>Parahaliea maris sp. nov., isolated from the surface seawater.</title>
        <authorList>
            <person name="Liu Y."/>
        </authorList>
    </citation>
    <scope>NUCLEOTIDE SEQUENCE [LARGE SCALE GENOMIC DNA]</scope>
    <source>
        <strain evidence="11 12">S2-26</strain>
    </source>
</reference>
<dbReference type="Pfam" id="PF00155">
    <property type="entry name" value="Aminotran_1_2"/>
    <property type="match status" value="1"/>
</dbReference>
<dbReference type="InterPro" id="IPR015424">
    <property type="entry name" value="PyrdxlP-dep_Trfase"/>
</dbReference>
<dbReference type="EC" id="4.1.1.81" evidence="4"/>
<evidence type="ECO:0000259" key="10">
    <source>
        <dbReference type="Pfam" id="PF00155"/>
    </source>
</evidence>
<dbReference type="InterPro" id="IPR004839">
    <property type="entry name" value="Aminotransferase_I/II_large"/>
</dbReference>